<accession>A0ABY8H9T2</accession>
<dbReference type="PANTHER" id="PTHR35936:SF17">
    <property type="entry name" value="ARGININE-BINDING EXTRACELLULAR PROTEIN ARTP"/>
    <property type="match status" value="1"/>
</dbReference>
<evidence type="ECO:0000259" key="3">
    <source>
        <dbReference type="SMART" id="SM00062"/>
    </source>
</evidence>
<evidence type="ECO:0000256" key="1">
    <source>
        <dbReference type="ARBA" id="ARBA00022729"/>
    </source>
</evidence>
<evidence type="ECO:0000256" key="2">
    <source>
        <dbReference type="SAM" id="SignalP"/>
    </source>
</evidence>
<dbReference type="InterPro" id="IPR001638">
    <property type="entry name" value="Solute-binding_3/MltF_N"/>
</dbReference>
<dbReference type="SUPFAM" id="SSF53850">
    <property type="entry name" value="Periplasmic binding protein-like II"/>
    <property type="match status" value="1"/>
</dbReference>
<proteinExistence type="predicted"/>
<dbReference type="Proteomes" id="UP001219037">
    <property type="component" value="Chromosome"/>
</dbReference>
<evidence type="ECO:0000313" key="5">
    <source>
        <dbReference type="Proteomes" id="UP001219037"/>
    </source>
</evidence>
<dbReference type="RefSeq" id="WP_270105872.1">
    <property type="nucleotide sequence ID" value="NZ_CP121252.1"/>
</dbReference>
<dbReference type="SMART" id="SM00062">
    <property type="entry name" value="PBPb"/>
    <property type="match status" value="1"/>
</dbReference>
<keyword evidence="5" id="KW-1185">Reference proteome</keyword>
<dbReference type="PANTHER" id="PTHR35936">
    <property type="entry name" value="MEMBRANE-BOUND LYTIC MUREIN TRANSGLYCOSYLASE F"/>
    <property type="match status" value="1"/>
</dbReference>
<keyword evidence="1 2" id="KW-0732">Signal</keyword>
<gene>
    <name evidence="4" type="ORF">P8192_04785</name>
</gene>
<dbReference type="CDD" id="cd01004">
    <property type="entry name" value="PBP2_MidA_like"/>
    <property type="match status" value="1"/>
</dbReference>
<dbReference type="Pfam" id="PF00497">
    <property type="entry name" value="SBP_bac_3"/>
    <property type="match status" value="1"/>
</dbReference>
<dbReference type="Gene3D" id="3.40.190.10">
    <property type="entry name" value="Periplasmic binding protein-like II"/>
    <property type="match status" value="2"/>
</dbReference>
<feature type="domain" description="Solute-binding protein family 3/N-terminal" evidence="3">
    <location>
        <begin position="64"/>
        <end position="293"/>
    </location>
</feature>
<organism evidence="4 5">
    <name type="scientific">Citricoccus muralis</name>
    <dbReference type="NCBI Taxonomy" id="169134"/>
    <lineage>
        <taxon>Bacteria</taxon>
        <taxon>Bacillati</taxon>
        <taxon>Actinomycetota</taxon>
        <taxon>Actinomycetes</taxon>
        <taxon>Micrococcales</taxon>
        <taxon>Micrococcaceae</taxon>
        <taxon>Citricoccus</taxon>
    </lineage>
</organism>
<dbReference type="PROSITE" id="PS51257">
    <property type="entry name" value="PROKAR_LIPOPROTEIN"/>
    <property type="match status" value="1"/>
</dbReference>
<feature type="signal peptide" evidence="2">
    <location>
        <begin position="1"/>
        <end position="22"/>
    </location>
</feature>
<evidence type="ECO:0000313" key="4">
    <source>
        <dbReference type="EMBL" id="WFP17428.1"/>
    </source>
</evidence>
<feature type="chain" id="PRO_5046173157" evidence="2">
    <location>
        <begin position="23"/>
        <end position="319"/>
    </location>
</feature>
<sequence length="319" mass="33818">MLSSLRPVARAVRLSAVALVGACVLSGCVTNEEQGHPEGWQPVEVEESADVAALVPEDIAERGYLTMGTNPPFAPFEFKDSHGEIVGLEIDLATALAGAMGLELRPVEQDFAMILPAVSSGTIDIGGSGFTDTEERRTNFDFVNSLYAGIQWAQATDSEHGTIDPDDACGLTVAVQRNTVSETDDLRPKSEACREAGRPGIEILSYDTSDTAATALVLGRADAFSADSPITAWAAERADGKIMATGEMFQAAPYGFAVPKDSELTEALAAAMQHLIDTGTYAEVLGQWNIDEGLIDQALINEEPYSSADRTPATRESSS</sequence>
<name>A0ABY8H9T2_9MICC</name>
<protein>
    <submittedName>
        <fullName evidence="4">ABC transporter substrate-binding protein</fullName>
    </submittedName>
</protein>
<dbReference type="EMBL" id="CP121252">
    <property type="protein sequence ID" value="WFP17428.1"/>
    <property type="molecule type" value="Genomic_DNA"/>
</dbReference>
<reference evidence="4 5" key="1">
    <citation type="submission" date="2023-04" db="EMBL/GenBank/DDBJ databases">
        <title>Funneling lignin-derived compounds into biodiesel using alkali-halophilic Citricoccus sp. P2.</title>
        <authorList>
            <person name="Luo C.-B."/>
        </authorList>
    </citation>
    <scope>NUCLEOTIDE SEQUENCE [LARGE SCALE GENOMIC DNA]</scope>
    <source>
        <strain evidence="4 5">P2</strain>
    </source>
</reference>